<protein>
    <recommendedName>
        <fullName evidence="1">Arm DNA-binding domain-containing protein</fullName>
    </recommendedName>
</protein>
<dbReference type="EMBL" id="JAFLNL010000012">
    <property type="protein sequence ID" value="MBO0355743.1"/>
    <property type="molecule type" value="Genomic_DNA"/>
</dbReference>
<name>A0ABS3G8J6_9FLAO</name>
<dbReference type="Proteomes" id="UP000664044">
    <property type="component" value="Unassembled WGS sequence"/>
</dbReference>
<gene>
    <name evidence="2" type="ORF">J0656_17125</name>
</gene>
<evidence type="ECO:0000313" key="2">
    <source>
        <dbReference type="EMBL" id="MBO0355743.1"/>
    </source>
</evidence>
<sequence>MVSLLLYLRKYKKDRVGRSTIYVRITIDGKRAEFSTGRKVQPRIWDAAYGKVLGVFPRSKAIKLLFEQNTH</sequence>
<comment type="caution">
    <text evidence="2">The sequence shown here is derived from an EMBL/GenBank/DDBJ whole genome shotgun (WGS) entry which is preliminary data.</text>
</comment>
<dbReference type="InterPro" id="IPR035386">
    <property type="entry name" value="Arm-DNA-bind_5"/>
</dbReference>
<dbReference type="RefSeq" id="WP_207036134.1">
    <property type="nucleotide sequence ID" value="NZ_JAFLNL010000012.1"/>
</dbReference>
<dbReference type="Pfam" id="PF17293">
    <property type="entry name" value="Arm-DNA-bind_5"/>
    <property type="match status" value="1"/>
</dbReference>
<accession>A0ABS3G8J6</accession>
<evidence type="ECO:0000259" key="1">
    <source>
        <dbReference type="Pfam" id="PF17293"/>
    </source>
</evidence>
<evidence type="ECO:0000313" key="3">
    <source>
        <dbReference type="Proteomes" id="UP000664044"/>
    </source>
</evidence>
<organism evidence="2 3">
    <name type="scientific">Flagellimonas aurea</name>
    <dbReference type="NCBI Taxonomy" id="2915619"/>
    <lineage>
        <taxon>Bacteria</taxon>
        <taxon>Pseudomonadati</taxon>
        <taxon>Bacteroidota</taxon>
        <taxon>Flavobacteriia</taxon>
        <taxon>Flavobacteriales</taxon>
        <taxon>Flavobacteriaceae</taxon>
        <taxon>Flagellimonas</taxon>
    </lineage>
</organism>
<reference evidence="2 3" key="1">
    <citation type="submission" date="2021-03" db="EMBL/GenBank/DDBJ databases">
        <title>Muricauda lutimaris sp. nov. and Muricauda ruestringensis sp. nov, two marine members of the Flavobacteriaceae isolated from deep sea sediments of Western Pacific.</title>
        <authorList>
            <person name="Zhao S."/>
            <person name="Liu R."/>
        </authorList>
    </citation>
    <scope>NUCLEOTIDE SEQUENCE [LARGE SCALE GENOMIC DNA]</scope>
    <source>
        <strain evidence="2 3">BC31-1-A7</strain>
    </source>
</reference>
<feature type="domain" description="Arm DNA-binding" evidence="1">
    <location>
        <begin position="6"/>
        <end position="60"/>
    </location>
</feature>
<proteinExistence type="predicted"/>
<keyword evidence="3" id="KW-1185">Reference proteome</keyword>